<organism evidence="1 2">
    <name type="scientific">Nematostella vectensis</name>
    <name type="common">Starlet sea anemone</name>
    <dbReference type="NCBI Taxonomy" id="45351"/>
    <lineage>
        <taxon>Eukaryota</taxon>
        <taxon>Metazoa</taxon>
        <taxon>Cnidaria</taxon>
        <taxon>Anthozoa</taxon>
        <taxon>Hexacorallia</taxon>
        <taxon>Actiniaria</taxon>
        <taxon>Edwardsiidae</taxon>
        <taxon>Nematostella</taxon>
    </lineage>
</organism>
<evidence type="ECO:0000313" key="2">
    <source>
        <dbReference type="Proteomes" id="UP000001593"/>
    </source>
</evidence>
<proteinExistence type="predicted"/>
<dbReference type="STRING" id="45351.A7SLE1"/>
<keyword evidence="2" id="KW-1185">Reference proteome</keyword>
<reference evidence="1 2" key="1">
    <citation type="journal article" date="2007" name="Science">
        <title>Sea anemone genome reveals ancestral eumetazoan gene repertoire and genomic organization.</title>
        <authorList>
            <person name="Putnam N.H."/>
            <person name="Srivastava M."/>
            <person name="Hellsten U."/>
            <person name="Dirks B."/>
            <person name="Chapman J."/>
            <person name="Salamov A."/>
            <person name="Terry A."/>
            <person name="Shapiro H."/>
            <person name="Lindquist E."/>
            <person name="Kapitonov V.V."/>
            <person name="Jurka J."/>
            <person name="Genikhovich G."/>
            <person name="Grigoriev I.V."/>
            <person name="Lucas S.M."/>
            <person name="Steele R.E."/>
            <person name="Finnerty J.R."/>
            <person name="Technau U."/>
            <person name="Martindale M.Q."/>
            <person name="Rokhsar D.S."/>
        </authorList>
    </citation>
    <scope>NUCLEOTIDE SEQUENCE [LARGE SCALE GENOMIC DNA]</scope>
    <source>
        <strain evidence="2">CH2 X CH6</strain>
    </source>
</reference>
<dbReference type="AlphaFoldDB" id="A7SLE1"/>
<dbReference type="PhylomeDB" id="A7SLE1"/>
<dbReference type="PANTHER" id="PTHR23108">
    <property type="entry name" value="METHYLTRANSFERASE-RELATED"/>
    <property type="match status" value="1"/>
</dbReference>
<accession>A7SLE1</accession>
<name>A7SLE1_NEMVE</name>
<gene>
    <name evidence="1" type="ORF">NEMVEDRAFT_v1g214080</name>
</gene>
<dbReference type="InParanoid" id="A7SLE1"/>
<protein>
    <recommendedName>
        <fullName evidence="3">Methyltransferase-like protein 22</fullName>
    </recommendedName>
</protein>
<evidence type="ECO:0000313" key="1">
    <source>
        <dbReference type="EMBL" id="EDO35475.1"/>
    </source>
</evidence>
<evidence type="ECO:0008006" key="3">
    <source>
        <dbReference type="Google" id="ProtNLM"/>
    </source>
</evidence>
<dbReference type="GO" id="GO:0008276">
    <property type="term" value="F:protein methyltransferase activity"/>
    <property type="evidence" value="ECO:0007669"/>
    <property type="project" value="InterPro"/>
</dbReference>
<sequence>MEYIKLIVAADVIYDDDLTDAFLSQILCLFASNSSRVVLLALEKRLNFTLEYLDVACPAYIHFTAKLRHLQQQGLLFTRQLPLDFPNYIQYDRVRELELWEIKPR</sequence>
<dbReference type="Gene3D" id="3.40.50.150">
    <property type="entry name" value="Vaccinia Virus protein VP39"/>
    <property type="match status" value="1"/>
</dbReference>
<dbReference type="InterPro" id="IPR038899">
    <property type="entry name" value="METTL22"/>
</dbReference>
<dbReference type="KEGG" id="nve:5506921"/>
<dbReference type="InterPro" id="IPR029063">
    <property type="entry name" value="SAM-dependent_MTases_sf"/>
</dbReference>
<dbReference type="Proteomes" id="UP000001593">
    <property type="component" value="Unassembled WGS sequence"/>
</dbReference>
<dbReference type="HOGENOM" id="CLU_048361_3_1_1"/>
<dbReference type="eggNOG" id="KOG2497">
    <property type="taxonomic scope" value="Eukaryota"/>
</dbReference>
<dbReference type="EMBL" id="DS469697">
    <property type="protein sequence ID" value="EDO35475.1"/>
    <property type="molecule type" value="Genomic_DNA"/>
</dbReference>
<dbReference type="PANTHER" id="PTHR23108:SF0">
    <property type="entry name" value="METHYLTRANSFERASE-LIKE PROTEIN 22"/>
    <property type="match status" value="1"/>
</dbReference>